<evidence type="ECO:0000313" key="1">
    <source>
        <dbReference type="EMBL" id="PZQ44713.1"/>
    </source>
</evidence>
<gene>
    <name evidence="1" type="ORF">DI551_09595</name>
</gene>
<proteinExistence type="predicted"/>
<accession>A0A2W5PQE1</accession>
<name>A0A2W5PQE1_9BACT</name>
<comment type="caution">
    <text evidence="1">The sequence shown here is derived from an EMBL/GenBank/DDBJ whole genome shotgun (WGS) entry which is preliminary data.</text>
</comment>
<sequence length="108" mass="11909">MQIYIRSEFSIRAVNDIRTDFGDSFVGQDMISVQGLSVSFVEKAANVGAQSFFPGYAMDDVKVEPDSGLTVLDVRDAEARKAKAFANPLPEDHFYLKAKRGGLRIAYA</sequence>
<dbReference type="EMBL" id="QFQB01000081">
    <property type="protein sequence ID" value="PZQ44713.1"/>
    <property type="molecule type" value="Genomic_DNA"/>
</dbReference>
<protein>
    <submittedName>
        <fullName evidence="1">Uncharacterized protein</fullName>
    </submittedName>
</protein>
<organism evidence="1 2">
    <name type="scientific">Micavibrio aeruginosavorus</name>
    <dbReference type="NCBI Taxonomy" id="349221"/>
    <lineage>
        <taxon>Bacteria</taxon>
        <taxon>Pseudomonadati</taxon>
        <taxon>Bdellovibrionota</taxon>
        <taxon>Bdellovibrionia</taxon>
        <taxon>Bdellovibrionales</taxon>
        <taxon>Pseudobdellovibrionaceae</taxon>
        <taxon>Micavibrio</taxon>
    </lineage>
</organism>
<reference evidence="1 2" key="1">
    <citation type="submission" date="2017-08" db="EMBL/GenBank/DDBJ databases">
        <title>Infants hospitalized years apart are colonized by the same room-sourced microbial strains.</title>
        <authorList>
            <person name="Brooks B."/>
            <person name="Olm M.R."/>
            <person name="Firek B.A."/>
            <person name="Baker R."/>
            <person name="Thomas B.C."/>
            <person name="Morowitz M.J."/>
            <person name="Banfield J.F."/>
        </authorList>
    </citation>
    <scope>NUCLEOTIDE SEQUENCE [LARGE SCALE GENOMIC DNA]</scope>
    <source>
        <strain evidence="1">S2_005_002_R2_29</strain>
    </source>
</reference>
<dbReference type="Proteomes" id="UP000249417">
    <property type="component" value="Unassembled WGS sequence"/>
</dbReference>
<evidence type="ECO:0000313" key="2">
    <source>
        <dbReference type="Proteomes" id="UP000249417"/>
    </source>
</evidence>
<dbReference type="AlphaFoldDB" id="A0A2W5PQE1"/>